<accession>A0A5B8FZE6</accession>
<dbReference type="OrthoDB" id="9836572at2"/>
<feature type="compositionally biased region" description="Pro residues" evidence="1">
    <location>
        <begin position="207"/>
        <end position="221"/>
    </location>
</feature>
<dbReference type="Proteomes" id="UP000305888">
    <property type="component" value="Chromosome"/>
</dbReference>
<evidence type="ECO:0000256" key="1">
    <source>
        <dbReference type="SAM" id="MobiDB-lite"/>
    </source>
</evidence>
<dbReference type="RefSeq" id="WP_138571938.1">
    <property type="nucleotide sequence ID" value="NZ_CP040818.1"/>
</dbReference>
<reference evidence="2 3" key="1">
    <citation type="submission" date="2019-06" db="EMBL/GenBank/DDBJ databases">
        <title>Genome sequence of Rhodobacteraceae bacterium D4M1.</title>
        <authorList>
            <person name="Cao J."/>
        </authorList>
    </citation>
    <scope>NUCLEOTIDE SEQUENCE [LARGE SCALE GENOMIC DNA]</scope>
    <source>
        <strain evidence="2 3">D4M1</strain>
    </source>
</reference>
<name>A0A5B8FZE6_9RHOB</name>
<organism evidence="2 3">
    <name type="scientific">Paroceanicella profunda</name>
    <dbReference type="NCBI Taxonomy" id="2579971"/>
    <lineage>
        <taxon>Bacteria</taxon>
        <taxon>Pseudomonadati</taxon>
        <taxon>Pseudomonadota</taxon>
        <taxon>Alphaproteobacteria</taxon>
        <taxon>Rhodobacterales</taxon>
        <taxon>Paracoccaceae</taxon>
        <taxon>Paroceanicella</taxon>
    </lineage>
</organism>
<sequence>MQRRIGDRHRHAVGAGLAALCVLAGGAGQVAGWQGLAWNADLPELRVALGDDVALVQPARVYGAGLEAPLRLETAMLAGHAFRAWLQLDENGLRQILFDPPGQEVGFDDLVARLAQDWGPAARYCTRRAAGRVEAVEAVWRRPEGTLHAVLLDPAAQMAQRQEDEGRFSAPATGPRPSLRLPSEPRDAFPPTPGSERQRIPPRTDTIPPPRFSAPPAVPPTRDPDRPSPRIGPDYGPNSRLLLRWHDPEATRLASVTCDR</sequence>
<feature type="region of interest" description="Disordered" evidence="1">
    <location>
        <begin position="157"/>
        <end position="243"/>
    </location>
</feature>
<evidence type="ECO:0000313" key="3">
    <source>
        <dbReference type="Proteomes" id="UP000305888"/>
    </source>
</evidence>
<proteinExistence type="predicted"/>
<dbReference type="AlphaFoldDB" id="A0A5B8FZE6"/>
<gene>
    <name evidence="2" type="ORF">FDP22_09630</name>
</gene>
<protein>
    <submittedName>
        <fullName evidence="2">Uncharacterized protein</fullName>
    </submittedName>
</protein>
<evidence type="ECO:0000313" key="2">
    <source>
        <dbReference type="EMBL" id="QDL92012.1"/>
    </source>
</evidence>
<dbReference type="EMBL" id="CP040818">
    <property type="protein sequence ID" value="QDL92012.1"/>
    <property type="molecule type" value="Genomic_DNA"/>
</dbReference>
<dbReference type="KEGG" id="ppru:FDP22_09630"/>
<keyword evidence="3" id="KW-1185">Reference proteome</keyword>